<evidence type="ECO:0000256" key="2">
    <source>
        <dbReference type="ARBA" id="ARBA00022692"/>
    </source>
</evidence>
<comment type="caution">
    <text evidence="8">The sequence shown here is derived from an EMBL/GenBank/DDBJ whole genome shotgun (WGS) entry which is preliminary data.</text>
</comment>
<feature type="compositionally biased region" description="Polar residues" evidence="5">
    <location>
        <begin position="391"/>
        <end position="407"/>
    </location>
</feature>
<dbReference type="GO" id="GO:0016020">
    <property type="term" value="C:membrane"/>
    <property type="evidence" value="ECO:0007669"/>
    <property type="project" value="UniProtKB-SubCell"/>
</dbReference>
<name>A0AB34IRZ5_PRYPA</name>
<evidence type="ECO:0000313" key="8">
    <source>
        <dbReference type="EMBL" id="KAL1504224.1"/>
    </source>
</evidence>
<protein>
    <recommendedName>
        <fullName evidence="7">Sugar phosphate transporter domain-containing protein</fullName>
    </recommendedName>
</protein>
<dbReference type="InterPro" id="IPR050186">
    <property type="entry name" value="TPT_transporter"/>
</dbReference>
<keyword evidence="9" id="KW-1185">Reference proteome</keyword>
<feature type="transmembrane region" description="Helical" evidence="6">
    <location>
        <begin position="209"/>
        <end position="232"/>
    </location>
</feature>
<feature type="transmembrane region" description="Helical" evidence="6">
    <location>
        <begin position="128"/>
        <end position="146"/>
    </location>
</feature>
<organism evidence="8 9">
    <name type="scientific">Prymnesium parvum</name>
    <name type="common">Toxic golden alga</name>
    <dbReference type="NCBI Taxonomy" id="97485"/>
    <lineage>
        <taxon>Eukaryota</taxon>
        <taxon>Haptista</taxon>
        <taxon>Haptophyta</taxon>
        <taxon>Prymnesiophyceae</taxon>
        <taxon>Prymnesiales</taxon>
        <taxon>Prymnesiaceae</taxon>
        <taxon>Prymnesium</taxon>
    </lineage>
</organism>
<feature type="transmembrane region" description="Helical" evidence="6">
    <location>
        <begin position="31"/>
        <end position="50"/>
    </location>
</feature>
<keyword evidence="2 6" id="KW-0812">Transmembrane</keyword>
<evidence type="ECO:0000256" key="3">
    <source>
        <dbReference type="ARBA" id="ARBA00022989"/>
    </source>
</evidence>
<dbReference type="Proteomes" id="UP001515480">
    <property type="component" value="Unassembled WGS sequence"/>
</dbReference>
<evidence type="ECO:0000259" key="7">
    <source>
        <dbReference type="Pfam" id="PF03151"/>
    </source>
</evidence>
<proteinExistence type="predicted"/>
<keyword evidence="3 6" id="KW-1133">Transmembrane helix</keyword>
<dbReference type="Pfam" id="PF03151">
    <property type="entry name" value="TPT"/>
    <property type="match status" value="1"/>
</dbReference>
<sequence length="407" mass="44150">MQLLANREHYRESTLAQTMRLSSFQRAVEQFGVPGKALVGLAVLVAIVYVSRKLREPSHRHLAVTLLYSLLYFLASPSAILINKILMKDMGFHYPVMVSALGQATTAICAVFSVHVLKWTKLNHGTQVPCSTFVTLGAASALAMVLGQFPYLYLTVAFIQMLKAFSPAYMVILLSCLGVEYPSTRIKVIVLGLCLSAAVASAGEVNFNLVGILFMVGASISDALRLVLSQWLLKNLKLEAVESLYYTSPICVLWLGAALLFEVPTAYREGKLGLALVHPGMFLGSCLAGFLVNIAGSLLTKRTSAMTLKTMTMARNAALVLFSALCMGETITALEATGYSLLLLFFVSYSVVKANEPKESPRDPVENLICLHVPQMSSITGYISEGDEESNSATPMLNVHSNSRSAF</sequence>
<feature type="region of interest" description="Disordered" evidence="5">
    <location>
        <begin position="386"/>
        <end position="407"/>
    </location>
</feature>
<feature type="transmembrane region" description="Helical" evidence="6">
    <location>
        <begin position="312"/>
        <end position="330"/>
    </location>
</feature>
<feature type="transmembrane region" description="Helical" evidence="6">
    <location>
        <begin position="62"/>
        <end position="82"/>
    </location>
</feature>
<evidence type="ECO:0000256" key="5">
    <source>
        <dbReference type="SAM" id="MobiDB-lite"/>
    </source>
</evidence>
<feature type="transmembrane region" description="Helical" evidence="6">
    <location>
        <begin position="94"/>
        <end position="116"/>
    </location>
</feature>
<evidence type="ECO:0000256" key="6">
    <source>
        <dbReference type="SAM" id="Phobius"/>
    </source>
</evidence>
<gene>
    <name evidence="8" type="ORF">AB1Y20_010633</name>
</gene>
<feature type="domain" description="Sugar phosphate transporter" evidence="7">
    <location>
        <begin position="65"/>
        <end position="344"/>
    </location>
</feature>
<feature type="transmembrane region" description="Helical" evidence="6">
    <location>
        <begin position="281"/>
        <end position="300"/>
    </location>
</feature>
<dbReference type="EMBL" id="JBGBPQ010000020">
    <property type="protein sequence ID" value="KAL1504224.1"/>
    <property type="molecule type" value="Genomic_DNA"/>
</dbReference>
<dbReference type="AlphaFoldDB" id="A0AB34IRZ5"/>
<dbReference type="InterPro" id="IPR004853">
    <property type="entry name" value="Sugar_P_trans_dom"/>
</dbReference>
<comment type="subcellular location">
    <subcellularLocation>
        <location evidence="1">Membrane</location>
        <topology evidence="1">Multi-pass membrane protein</topology>
    </subcellularLocation>
</comment>
<dbReference type="PANTHER" id="PTHR11132">
    <property type="entry name" value="SOLUTE CARRIER FAMILY 35"/>
    <property type="match status" value="1"/>
</dbReference>
<feature type="transmembrane region" description="Helical" evidence="6">
    <location>
        <begin position="186"/>
        <end position="203"/>
    </location>
</feature>
<evidence type="ECO:0000256" key="1">
    <source>
        <dbReference type="ARBA" id="ARBA00004141"/>
    </source>
</evidence>
<evidence type="ECO:0000256" key="4">
    <source>
        <dbReference type="ARBA" id="ARBA00023136"/>
    </source>
</evidence>
<feature type="transmembrane region" description="Helical" evidence="6">
    <location>
        <begin position="244"/>
        <end position="261"/>
    </location>
</feature>
<accession>A0AB34IRZ5</accession>
<reference evidence="8 9" key="1">
    <citation type="journal article" date="2024" name="Science">
        <title>Giant polyketide synthase enzymes in the biosynthesis of giant marine polyether toxins.</title>
        <authorList>
            <person name="Fallon T.R."/>
            <person name="Shende V.V."/>
            <person name="Wierzbicki I.H."/>
            <person name="Pendleton A.L."/>
            <person name="Watervoot N.F."/>
            <person name="Auber R.P."/>
            <person name="Gonzalez D.J."/>
            <person name="Wisecaver J.H."/>
            <person name="Moore B.S."/>
        </authorList>
    </citation>
    <scope>NUCLEOTIDE SEQUENCE [LARGE SCALE GENOMIC DNA]</scope>
    <source>
        <strain evidence="8 9">12B1</strain>
    </source>
</reference>
<evidence type="ECO:0000313" key="9">
    <source>
        <dbReference type="Proteomes" id="UP001515480"/>
    </source>
</evidence>
<feature type="transmembrane region" description="Helical" evidence="6">
    <location>
        <begin position="152"/>
        <end position="174"/>
    </location>
</feature>
<keyword evidence="4 6" id="KW-0472">Membrane</keyword>